<dbReference type="OrthoDB" id="2241086at2"/>
<feature type="domain" description="Fe/B12 periplasmic-binding" evidence="6">
    <location>
        <begin position="56"/>
        <end position="307"/>
    </location>
</feature>
<gene>
    <name evidence="7" type="ORF">A7K69_10485</name>
</gene>
<dbReference type="AlphaFoldDB" id="A0A1B7KR21"/>
<dbReference type="InterPro" id="IPR051313">
    <property type="entry name" value="Bact_iron-sidero_bind"/>
</dbReference>
<evidence type="ECO:0000256" key="2">
    <source>
        <dbReference type="ARBA" id="ARBA00008814"/>
    </source>
</evidence>
<evidence type="ECO:0000256" key="3">
    <source>
        <dbReference type="ARBA" id="ARBA00022448"/>
    </source>
</evidence>
<dbReference type="CDD" id="cd01138">
    <property type="entry name" value="FeuA"/>
    <property type="match status" value="1"/>
</dbReference>
<protein>
    <submittedName>
        <fullName evidence="7">ABC transporter substrate-binding protein</fullName>
    </submittedName>
</protein>
<evidence type="ECO:0000259" key="6">
    <source>
        <dbReference type="PROSITE" id="PS50983"/>
    </source>
</evidence>
<dbReference type="InterPro" id="IPR002491">
    <property type="entry name" value="ABC_transptr_periplasmic_BD"/>
</dbReference>
<keyword evidence="3" id="KW-0813">Transport</keyword>
<dbReference type="SUPFAM" id="SSF53807">
    <property type="entry name" value="Helical backbone' metal receptor"/>
    <property type="match status" value="1"/>
</dbReference>
<keyword evidence="4 5" id="KW-0732">Signal</keyword>
<dbReference type="Proteomes" id="UP000078290">
    <property type="component" value="Unassembled WGS sequence"/>
</dbReference>
<feature type="chain" id="PRO_5039002460" evidence="5">
    <location>
        <begin position="19"/>
        <end position="307"/>
    </location>
</feature>
<proteinExistence type="inferred from homology"/>
<feature type="signal peptide" evidence="5">
    <location>
        <begin position="1"/>
        <end position="18"/>
    </location>
</feature>
<dbReference type="EMBL" id="LXMA01000034">
    <property type="protein sequence ID" value="OAT72534.1"/>
    <property type="molecule type" value="Genomic_DNA"/>
</dbReference>
<accession>A0A1B7KR21</accession>
<evidence type="ECO:0000313" key="7">
    <source>
        <dbReference type="EMBL" id="OAT72534.1"/>
    </source>
</evidence>
<organism evidence="7 8">
    <name type="scientific">Parageobacillus thermoglucosidasius</name>
    <name type="common">Geobacillus thermoglucosidasius</name>
    <dbReference type="NCBI Taxonomy" id="1426"/>
    <lineage>
        <taxon>Bacteria</taxon>
        <taxon>Bacillati</taxon>
        <taxon>Bacillota</taxon>
        <taxon>Bacilli</taxon>
        <taxon>Bacillales</taxon>
        <taxon>Anoxybacillaceae</taxon>
        <taxon>Parageobacillus</taxon>
    </lineage>
</organism>
<evidence type="ECO:0000256" key="4">
    <source>
        <dbReference type="ARBA" id="ARBA00022729"/>
    </source>
</evidence>
<reference evidence="8" key="1">
    <citation type="submission" date="2016-05" db="EMBL/GenBank/DDBJ databases">
        <authorList>
            <person name="Wang W."/>
            <person name="Zhu L."/>
        </authorList>
    </citation>
    <scope>NUCLEOTIDE SEQUENCE [LARGE SCALE GENOMIC DNA]</scope>
    <source>
        <strain evidence="8">W-2</strain>
    </source>
</reference>
<dbReference type="GO" id="GO:1901678">
    <property type="term" value="P:iron coordination entity transport"/>
    <property type="evidence" value="ECO:0007669"/>
    <property type="project" value="UniProtKB-ARBA"/>
</dbReference>
<comment type="caution">
    <text evidence="7">The sequence shown here is derived from an EMBL/GenBank/DDBJ whole genome shotgun (WGS) entry which is preliminary data.</text>
</comment>
<dbReference type="Gene3D" id="3.40.50.1980">
    <property type="entry name" value="Nitrogenase molybdenum iron protein domain"/>
    <property type="match status" value="2"/>
</dbReference>
<sequence>MKKLLIPFIVLMVLVMSACSGKTTENKDNSAAKEKKPETITYQSENGPIEVPAHPKRVVVLSSFAGHVIALGVNIVGVDQWSKMNPRFQDKLKNAEVVSDEDIEKIIELKPDLIIGLSNTKNVDKLSKIAPTVTYTYGKLDYLTQFLEIGKLLNKEKEAKAWIDDFKKRAQKAGEEIRAKIGENATVSVIENFDKQLYVFGNNWGRGTEILYQEMKLKMPKKVEEMALKQGYYALSLEALPQFAGDYLIISKNPDGDNSFQQTETYKNLPAVKNHRVFEANAKEFYFNDPITLEYQLDFFKKHFLGK</sequence>
<comment type="similarity">
    <text evidence="2">Belongs to the bacterial solute-binding protein 8 family.</text>
</comment>
<evidence type="ECO:0000313" key="8">
    <source>
        <dbReference type="Proteomes" id="UP000078290"/>
    </source>
</evidence>
<name>A0A1B7KR21_PARTM</name>
<dbReference type="RefSeq" id="WP_064552317.1">
    <property type="nucleotide sequence ID" value="NZ_LXMA01000034.1"/>
</dbReference>
<dbReference type="FunFam" id="3.40.50.1980:FF:000017">
    <property type="entry name" value="ABC transporter substrate-binding protein"/>
    <property type="match status" value="1"/>
</dbReference>
<dbReference type="Pfam" id="PF01497">
    <property type="entry name" value="Peripla_BP_2"/>
    <property type="match status" value="1"/>
</dbReference>
<comment type="subcellular location">
    <subcellularLocation>
        <location evidence="1">Cell envelope</location>
    </subcellularLocation>
</comment>
<dbReference type="PANTHER" id="PTHR30532">
    <property type="entry name" value="IRON III DICITRATE-BINDING PERIPLASMIC PROTEIN"/>
    <property type="match status" value="1"/>
</dbReference>
<dbReference type="PROSITE" id="PS51257">
    <property type="entry name" value="PROKAR_LIPOPROTEIN"/>
    <property type="match status" value="1"/>
</dbReference>
<dbReference type="PANTHER" id="PTHR30532:SF26">
    <property type="entry name" value="IRON(3+)-HYDROXAMATE-BINDING PROTEIN FHUD"/>
    <property type="match status" value="1"/>
</dbReference>
<evidence type="ECO:0000256" key="5">
    <source>
        <dbReference type="SAM" id="SignalP"/>
    </source>
</evidence>
<evidence type="ECO:0000256" key="1">
    <source>
        <dbReference type="ARBA" id="ARBA00004196"/>
    </source>
</evidence>
<dbReference type="PROSITE" id="PS50983">
    <property type="entry name" value="FE_B12_PBP"/>
    <property type="match status" value="1"/>
</dbReference>
<dbReference type="GO" id="GO:0030288">
    <property type="term" value="C:outer membrane-bounded periplasmic space"/>
    <property type="evidence" value="ECO:0007669"/>
    <property type="project" value="TreeGrafter"/>
</dbReference>